<comment type="pathway">
    <text evidence="5">tRNA modification; tRNA-queuosine biosynthesis.</text>
</comment>
<dbReference type="EMBL" id="CP011308">
    <property type="protein sequence ID" value="AKF25487.1"/>
    <property type="molecule type" value="Genomic_DNA"/>
</dbReference>
<dbReference type="InterPro" id="IPR003699">
    <property type="entry name" value="QueA"/>
</dbReference>
<dbReference type="OrthoDB" id="9805933at2"/>
<evidence type="ECO:0000256" key="3">
    <source>
        <dbReference type="ARBA" id="ARBA00022691"/>
    </source>
</evidence>
<keyword evidence="7" id="KW-1185">Reference proteome</keyword>
<evidence type="ECO:0000256" key="2">
    <source>
        <dbReference type="ARBA" id="ARBA00022679"/>
    </source>
</evidence>
<dbReference type="Gene3D" id="2.40.10.240">
    <property type="entry name" value="QueA-like"/>
    <property type="match status" value="1"/>
</dbReference>
<protein>
    <recommendedName>
        <fullName evidence="5">S-adenosylmethionine:tRNA ribosyltransferase-isomerase</fullName>
        <ecNumber evidence="5">2.4.99.17</ecNumber>
    </recommendedName>
    <alternativeName>
        <fullName evidence="5">Queuosine biosynthesis protein QueA</fullName>
    </alternativeName>
</protein>
<sequence length="350" mass="39893">MFPNELSAELLTKNYDYELPEGFIATEPVHPRDDAKLLVYDRKSDTVTHTTFRHLLDFLPETCSIFLNDTRVIKARIFGHKLSKDGQGGGRVELLFNKPLDAHRYLVLIRGKVKEGTQLLFDDSLTATVTTLNKDGSRIVTFTRHGKEIRFEELVQILDEIGHIPLPPYMQREDNAEDEKDYQTLFAKNAGAVAAPTASLHFTPELFEALQQRHKTHKVTLHVGAGTFKPVEAKKILDHPMHSEYFDIPPEAAKVLDSDTEILAIGTTVTRTIEYYVRTGKKEGECDLFLNPHNPPQRVTHLLTNFHLPKSTLIMLVSSFIGREKTLQLYKEAIEKNYRFFSYGDAMLIL</sequence>
<evidence type="ECO:0000256" key="1">
    <source>
        <dbReference type="ARBA" id="ARBA00022490"/>
    </source>
</evidence>
<comment type="function">
    <text evidence="5">Transfers and isomerizes the ribose moiety from AdoMet to the 7-aminomethyl group of 7-deazaguanine (preQ1-tRNA) to give epoxyqueuosine (oQ-tRNA).</text>
</comment>
<dbReference type="InterPro" id="IPR042119">
    <property type="entry name" value="QueA_dom2"/>
</dbReference>
<dbReference type="RefSeq" id="WP_046551559.1">
    <property type="nucleotide sequence ID" value="NZ_CP011308.1"/>
</dbReference>
<dbReference type="KEGG" id="slh:YH65_08965"/>
<dbReference type="PANTHER" id="PTHR30307">
    <property type="entry name" value="S-ADENOSYLMETHIONINE:TRNA RIBOSYLTRANSFERASE-ISOMERASE"/>
    <property type="match status" value="1"/>
</dbReference>
<dbReference type="GO" id="GO:0051075">
    <property type="term" value="F:S-adenosylmethionine:tRNA ribosyltransferase-isomerase activity"/>
    <property type="evidence" value="ECO:0007669"/>
    <property type="project" value="UniProtKB-EC"/>
</dbReference>
<dbReference type="GO" id="GO:0005737">
    <property type="term" value="C:cytoplasm"/>
    <property type="evidence" value="ECO:0007669"/>
    <property type="project" value="UniProtKB-SubCell"/>
</dbReference>
<evidence type="ECO:0000256" key="5">
    <source>
        <dbReference type="HAMAP-Rule" id="MF_00113"/>
    </source>
</evidence>
<dbReference type="InterPro" id="IPR042118">
    <property type="entry name" value="QueA_dom1"/>
</dbReference>
<gene>
    <name evidence="5" type="primary">queA</name>
    <name evidence="6" type="ORF">YH65_08965</name>
</gene>
<evidence type="ECO:0000256" key="4">
    <source>
        <dbReference type="ARBA" id="ARBA00022785"/>
    </source>
</evidence>
<dbReference type="Pfam" id="PF02547">
    <property type="entry name" value="Queuosine_synth"/>
    <property type="match status" value="1"/>
</dbReference>
<accession>A0A7U4M279</accession>
<keyword evidence="4 5" id="KW-0671">Queuosine biosynthesis</keyword>
<dbReference type="HAMAP" id="MF_00113">
    <property type="entry name" value="QueA"/>
    <property type="match status" value="1"/>
</dbReference>
<comment type="catalytic activity">
    <reaction evidence="5">
        <text>7-aminomethyl-7-carbaguanosine(34) in tRNA + S-adenosyl-L-methionine = epoxyqueuosine(34) in tRNA + adenine + L-methionine + 2 H(+)</text>
        <dbReference type="Rhea" id="RHEA:32155"/>
        <dbReference type="Rhea" id="RHEA-COMP:10342"/>
        <dbReference type="Rhea" id="RHEA-COMP:18582"/>
        <dbReference type="ChEBI" id="CHEBI:15378"/>
        <dbReference type="ChEBI" id="CHEBI:16708"/>
        <dbReference type="ChEBI" id="CHEBI:57844"/>
        <dbReference type="ChEBI" id="CHEBI:59789"/>
        <dbReference type="ChEBI" id="CHEBI:82833"/>
        <dbReference type="ChEBI" id="CHEBI:194443"/>
        <dbReference type="EC" id="2.4.99.17"/>
    </reaction>
</comment>
<organism evidence="6 7">
    <name type="scientific">Sulfurovum lithotrophicum</name>
    <dbReference type="NCBI Taxonomy" id="206403"/>
    <lineage>
        <taxon>Bacteria</taxon>
        <taxon>Pseudomonadati</taxon>
        <taxon>Campylobacterota</taxon>
        <taxon>Epsilonproteobacteria</taxon>
        <taxon>Campylobacterales</taxon>
        <taxon>Sulfurovaceae</taxon>
        <taxon>Sulfurovum</taxon>
    </lineage>
</organism>
<dbReference type="Proteomes" id="UP000034444">
    <property type="component" value="Chromosome"/>
</dbReference>
<dbReference type="PANTHER" id="PTHR30307:SF0">
    <property type="entry name" value="S-ADENOSYLMETHIONINE:TRNA RIBOSYLTRANSFERASE-ISOMERASE"/>
    <property type="match status" value="1"/>
</dbReference>
<dbReference type="NCBIfam" id="NF001140">
    <property type="entry name" value="PRK00147.1"/>
    <property type="match status" value="1"/>
</dbReference>
<keyword evidence="2 5" id="KW-0808">Transferase</keyword>
<dbReference type="Gene3D" id="3.40.1780.10">
    <property type="entry name" value="QueA-like"/>
    <property type="match status" value="1"/>
</dbReference>
<reference evidence="6 7" key="1">
    <citation type="submission" date="2015-04" db="EMBL/GenBank/DDBJ databases">
        <title>Complete genome sequence of Sulfurovum lithotrophicum ATCC BAA-797T.</title>
        <authorList>
            <person name="Ahn J."/>
            <person name="Park G."/>
            <person name="Jeon W."/>
            <person name="Jang Y."/>
            <person name="Jang M."/>
            <person name="Lee H."/>
            <person name="Lee H."/>
        </authorList>
    </citation>
    <scope>NUCLEOTIDE SEQUENCE [LARGE SCALE GENOMIC DNA]</scope>
    <source>
        <strain evidence="7">ATCC BAA-797 / 42BKT</strain>
    </source>
</reference>
<dbReference type="GO" id="GO:0008616">
    <property type="term" value="P:tRNA queuosine(34) biosynthetic process"/>
    <property type="evidence" value="ECO:0007669"/>
    <property type="project" value="UniProtKB-UniRule"/>
</dbReference>
<reference evidence="7" key="2">
    <citation type="journal article" date="2017" name="Stand. Genomic Sci.">
        <title>Complete genome sequence of the sulfur-oxidizing chemolithoautotrophic Sulfurovum lithotrophicum 42BKTT.</title>
        <authorList>
            <person name="Jeon W."/>
            <person name="Priscilla L."/>
            <person name="Park G."/>
            <person name="Lee H."/>
            <person name="Lee N."/>
            <person name="Lee D."/>
            <person name="Kwon H."/>
            <person name="Ahn I."/>
            <person name="Lee C."/>
            <person name="Lee H."/>
            <person name="Ahn J."/>
        </authorList>
    </citation>
    <scope>NUCLEOTIDE SEQUENCE [LARGE SCALE GENOMIC DNA]</scope>
    <source>
        <strain evidence="7">ATCC BAA-797 / 42BKT</strain>
    </source>
</reference>
<keyword evidence="3 5" id="KW-0949">S-adenosyl-L-methionine</keyword>
<comment type="subunit">
    <text evidence="5">Monomer.</text>
</comment>
<dbReference type="InterPro" id="IPR036100">
    <property type="entry name" value="QueA_sf"/>
</dbReference>
<comment type="similarity">
    <text evidence="5">Belongs to the QueA family.</text>
</comment>
<comment type="subcellular location">
    <subcellularLocation>
        <location evidence="5">Cytoplasm</location>
    </subcellularLocation>
</comment>
<evidence type="ECO:0000313" key="6">
    <source>
        <dbReference type="EMBL" id="AKF25487.1"/>
    </source>
</evidence>
<dbReference type="UniPathway" id="UPA00392"/>
<dbReference type="NCBIfam" id="TIGR00113">
    <property type="entry name" value="queA"/>
    <property type="match status" value="1"/>
</dbReference>
<dbReference type="AlphaFoldDB" id="A0A7U4M279"/>
<dbReference type="EC" id="2.4.99.17" evidence="5"/>
<keyword evidence="1 5" id="KW-0963">Cytoplasm</keyword>
<evidence type="ECO:0000313" key="7">
    <source>
        <dbReference type="Proteomes" id="UP000034444"/>
    </source>
</evidence>
<name>A0A7U4M279_9BACT</name>
<proteinExistence type="inferred from homology"/>
<dbReference type="SUPFAM" id="SSF111337">
    <property type="entry name" value="QueA-like"/>
    <property type="match status" value="1"/>
</dbReference>